<evidence type="ECO:0000256" key="3">
    <source>
        <dbReference type="ARBA" id="ARBA00022603"/>
    </source>
</evidence>
<evidence type="ECO:0000259" key="9">
    <source>
        <dbReference type="Pfam" id="PF00590"/>
    </source>
</evidence>
<evidence type="ECO:0000256" key="6">
    <source>
        <dbReference type="ARBA" id="ARBA00023244"/>
    </source>
</evidence>
<accession>E7RZQ3</accession>
<dbReference type="GO" id="GO:0032259">
    <property type="term" value="P:methylation"/>
    <property type="evidence" value="ECO:0007669"/>
    <property type="project" value="UniProtKB-KW"/>
</dbReference>
<comment type="pathway">
    <text evidence="7">Porphyrin-containing compound metabolism; siroheme biosynthesis; precorrin-2 from uroporphyrinogen III: step 1/1.</text>
</comment>
<feature type="domain" description="Tetrapyrrole methylase" evidence="9">
    <location>
        <begin position="37"/>
        <end position="189"/>
    </location>
</feature>
<evidence type="ECO:0000313" key="10">
    <source>
        <dbReference type="EMBL" id="EFV94052.1"/>
    </source>
</evidence>
<dbReference type="Proteomes" id="UP000011021">
    <property type="component" value="Unassembled WGS sequence"/>
</dbReference>
<keyword evidence="11" id="KW-1185">Reference proteome</keyword>
<dbReference type="GO" id="GO:0004851">
    <property type="term" value="F:uroporphyrin-III C-methyltransferase activity"/>
    <property type="evidence" value="ECO:0007669"/>
    <property type="project" value="UniProtKB-EC"/>
</dbReference>
<dbReference type="SUPFAM" id="SSF53790">
    <property type="entry name" value="Tetrapyrrole methylase"/>
    <property type="match status" value="1"/>
</dbReference>
<evidence type="ECO:0000256" key="8">
    <source>
        <dbReference type="SAM" id="MobiDB-lite"/>
    </source>
</evidence>
<dbReference type="Pfam" id="PF00590">
    <property type="entry name" value="TP_methylase"/>
    <property type="match status" value="1"/>
</dbReference>
<proteinExistence type="inferred from homology"/>
<dbReference type="AlphaFoldDB" id="E7RZQ3"/>
<dbReference type="GO" id="GO:0019354">
    <property type="term" value="P:siroheme biosynthetic process"/>
    <property type="evidence" value="ECO:0007669"/>
    <property type="project" value="TreeGrafter"/>
</dbReference>
<comment type="similarity">
    <text evidence="1">Belongs to the precorrin methyltransferase family.</text>
</comment>
<protein>
    <recommendedName>
        <fullName evidence="2">uroporphyrinogen-III C-methyltransferase</fullName>
        <ecNumber evidence="2">2.1.1.107</ecNumber>
    </recommendedName>
</protein>
<feature type="compositionally biased region" description="Polar residues" evidence="8">
    <location>
        <begin position="10"/>
        <end position="23"/>
    </location>
</feature>
<keyword evidence="5" id="KW-0949">S-adenosyl-L-methionine</keyword>
<organism evidence="10 11">
    <name type="scientific">Lautropia mirabilis ATCC 51599</name>
    <dbReference type="NCBI Taxonomy" id="887898"/>
    <lineage>
        <taxon>Bacteria</taxon>
        <taxon>Pseudomonadati</taxon>
        <taxon>Pseudomonadota</taxon>
        <taxon>Betaproteobacteria</taxon>
        <taxon>Burkholderiales</taxon>
        <taxon>Burkholderiaceae</taxon>
        <taxon>Lautropia</taxon>
    </lineage>
</organism>
<keyword evidence="3 10" id="KW-0489">Methyltransferase</keyword>
<dbReference type="RefSeq" id="WP_005674563.1">
    <property type="nucleotide sequence ID" value="NZ_CP146288.1"/>
</dbReference>
<dbReference type="STRING" id="887898.HMPREF0551_2167"/>
<evidence type="ECO:0000256" key="5">
    <source>
        <dbReference type="ARBA" id="ARBA00022691"/>
    </source>
</evidence>
<evidence type="ECO:0000256" key="1">
    <source>
        <dbReference type="ARBA" id="ARBA00005879"/>
    </source>
</evidence>
<reference evidence="10 11" key="1">
    <citation type="submission" date="2010-12" db="EMBL/GenBank/DDBJ databases">
        <authorList>
            <person name="Muzny D."/>
            <person name="Qin X."/>
            <person name="Deng J."/>
            <person name="Jiang H."/>
            <person name="Liu Y."/>
            <person name="Qu J."/>
            <person name="Song X.-Z."/>
            <person name="Zhang L."/>
            <person name="Thornton R."/>
            <person name="Coyle M."/>
            <person name="Francisco L."/>
            <person name="Jackson L."/>
            <person name="Javaid M."/>
            <person name="Korchina V."/>
            <person name="Kovar C."/>
            <person name="Mata R."/>
            <person name="Mathew T."/>
            <person name="Ngo R."/>
            <person name="Nguyen L."/>
            <person name="Nguyen N."/>
            <person name="Okwuonu G."/>
            <person name="Ongeri F."/>
            <person name="Pham C."/>
            <person name="Simmons D."/>
            <person name="Wilczek-Boney K."/>
            <person name="Hale W."/>
            <person name="Jakkamsetti A."/>
            <person name="Pham P."/>
            <person name="Ruth R."/>
            <person name="San Lucas F."/>
            <person name="Warren J."/>
            <person name="Zhang J."/>
            <person name="Zhao Z."/>
            <person name="Zhou C."/>
            <person name="Zhu D."/>
            <person name="Lee S."/>
            <person name="Bess C."/>
            <person name="Blankenburg K."/>
            <person name="Forbes L."/>
            <person name="Fu Q."/>
            <person name="Gubbala S."/>
            <person name="Hirani K."/>
            <person name="Jayaseelan J.C."/>
            <person name="Lara F."/>
            <person name="Munidasa M."/>
            <person name="Palculict T."/>
            <person name="Patil S."/>
            <person name="Pu L.-L."/>
            <person name="Saada N."/>
            <person name="Tang L."/>
            <person name="Weissenberger G."/>
            <person name="Zhu Y."/>
            <person name="Hemphill L."/>
            <person name="Shang Y."/>
            <person name="Youmans B."/>
            <person name="Ayvaz T."/>
            <person name="Ross M."/>
            <person name="Santibanez J."/>
            <person name="Aqrawi P."/>
            <person name="Gross S."/>
            <person name="Joshi V."/>
            <person name="Fowler G."/>
            <person name="Nazareth L."/>
            <person name="Reid J."/>
            <person name="Worley K."/>
            <person name="Petrosino J."/>
            <person name="Highlander S."/>
            <person name="Gibbs R."/>
        </authorList>
    </citation>
    <scope>NUCLEOTIDE SEQUENCE [LARGE SCALE GENOMIC DNA]</scope>
    <source>
        <strain evidence="10 11">ATCC 51599</strain>
    </source>
</reference>
<dbReference type="FunFam" id="3.40.1010.10:FF:000001">
    <property type="entry name" value="Siroheme synthase"/>
    <property type="match status" value="1"/>
</dbReference>
<dbReference type="Gene3D" id="3.40.1010.10">
    <property type="entry name" value="Cobalt-precorrin-4 Transmethylase, Domain 1"/>
    <property type="match status" value="1"/>
</dbReference>
<keyword evidence="6" id="KW-0627">Porphyrin biosynthesis</keyword>
<sequence length="317" mass="32770">MADGVPVSRGTVQAPNPSVNTGTGLSGDRTSGLGPGRVVLVGAGPGDVELLTCKAARLIGEADWLVHDALVQPEVLALARRARIIAVGKRAGNPSARQSSINQILLDCAQRGGLTVRLKGGDPLIFARAQEELDVLHAAGVPVEVVPGISSAQAAHAALAMPMTERGRRRALVLATPQVHASDQRNTAALPLPVTPPPVDLHQAAAPVPPSRRKVLSAAEIVADPELRRWAEAIVAAGSGTLYMAATVSDQVRDTLLALGMPPETPTLWMVDVSLPDQAMVPGVLGSLQPPPAALKGKPALLLVGVVPPDVRRTEAP</sequence>
<dbReference type="InterPro" id="IPR000878">
    <property type="entry name" value="4pyrrol_Mease"/>
</dbReference>
<evidence type="ECO:0000256" key="4">
    <source>
        <dbReference type="ARBA" id="ARBA00022679"/>
    </source>
</evidence>
<dbReference type="Gene3D" id="3.30.950.10">
    <property type="entry name" value="Methyltransferase, Cobalt-precorrin-4 Transmethylase, Domain 2"/>
    <property type="match status" value="1"/>
</dbReference>
<keyword evidence="4 10" id="KW-0808">Transferase</keyword>
<dbReference type="PANTHER" id="PTHR45790:SF3">
    <property type="entry name" value="S-ADENOSYL-L-METHIONINE-DEPENDENT UROPORPHYRINOGEN III METHYLTRANSFERASE, CHLOROPLASTIC"/>
    <property type="match status" value="1"/>
</dbReference>
<dbReference type="InterPro" id="IPR050161">
    <property type="entry name" value="Siro_Cobalamin_biosynth"/>
</dbReference>
<dbReference type="EMBL" id="AEQP01000022">
    <property type="protein sequence ID" value="EFV94052.1"/>
    <property type="molecule type" value="Genomic_DNA"/>
</dbReference>
<evidence type="ECO:0000256" key="2">
    <source>
        <dbReference type="ARBA" id="ARBA00012162"/>
    </source>
</evidence>
<feature type="region of interest" description="Disordered" evidence="8">
    <location>
        <begin position="1"/>
        <end position="31"/>
    </location>
</feature>
<dbReference type="HOGENOM" id="CLU_011276_7_0_4"/>
<dbReference type="InterPro" id="IPR035996">
    <property type="entry name" value="4pyrrol_Methylase_sf"/>
</dbReference>
<evidence type="ECO:0000256" key="7">
    <source>
        <dbReference type="ARBA" id="ARBA00025705"/>
    </source>
</evidence>
<dbReference type="eggNOG" id="COG0007">
    <property type="taxonomic scope" value="Bacteria"/>
</dbReference>
<dbReference type="InterPro" id="IPR014777">
    <property type="entry name" value="4pyrrole_Mease_sub1"/>
</dbReference>
<comment type="caution">
    <text evidence="10">The sequence shown here is derived from an EMBL/GenBank/DDBJ whole genome shotgun (WGS) entry which is preliminary data.</text>
</comment>
<name>E7RZQ3_9BURK</name>
<dbReference type="InterPro" id="IPR014776">
    <property type="entry name" value="4pyrrole_Mease_sub2"/>
</dbReference>
<dbReference type="EC" id="2.1.1.107" evidence="2"/>
<evidence type="ECO:0000313" key="11">
    <source>
        <dbReference type="Proteomes" id="UP000011021"/>
    </source>
</evidence>
<gene>
    <name evidence="10" type="primary">cobA</name>
    <name evidence="10" type="ORF">HMPREF0551_2167</name>
</gene>
<dbReference type="PANTHER" id="PTHR45790">
    <property type="entry name" value="SIROHEME SYNTHASE-RELATED"/>
    <property type="match status" value="1"/>
</dbReference>